<dbReference type="RefSeq" id="WP_379508040.1">
    <property type="nucleotide sequence ID" value="NZ_JBHRTQ010000001.1"/>
</dbReference>
<name>A0ABV7IPQ9_9SPHN</name>
<dbReference type="InterPro" id="IPR036291">
    <property type="entry name" value="NAD(P)-bd_dom_sf"/>
</dbReference>
<evidence type="ECO:0000256" key="2">
    <source>
        <dbReference type="ARBA" id="ARBA00023002"/>
    </source>
</evidence>
<dbReference type="PROSITE" id="PS00061">
    <property type="entry name" value="ADH_SHORT"/>
    <property type="match status" value="1"/>
</dbReference>
<dbReference type="Proteomes" id="UP001595604">
    <property type="component" value="Unassembled WGS sequence"/>
</dbReference>
<dbReference type="InterPro" id="IPR002347">
    <property type="entry name" value="SDR_fam"/>
</dbReference>
<evidence type="ECO:0000256" key="3">
    <source>
        <dbReference type="RuleBase" id="RU000363"/>
    </source>
</evidence>
<evidence type="ECO:0000313" key="5">
    <source>
        <dbReference type="EMBL" id="MFC3172643.1"/>
    </source>
</evidence>
<comment type="caution">
    <text evidence="5">The sequence shown here is derived from an EMBL/GenBank/DDBJ whole genome shotgun (WGS) entry which is preliminary data.</text>
</comment>
<feature type="domain" description="Ketoreductase" evidence="4">
    <location>
        <begin position="8"/>
        <end position="191"/>
    </location>
</feature>
<evidence type="ECO:0000256" key="1">
    <source>
        <dbReference type="ARBA" id="ARBA00006484"/>
    </source>
</evidence>
<accession>A0ABV7IPQ9</accession>
<gene>
    <name evidence="5" type="ORF">ACFOD9_00110</name>
</gene>
<comment type="similarity">
    <text evidence="1 3">Belongs to the short-chain dehydrogenases/reductases (SDR) family.</text>
</comment>
<keyword evidence="6" id="KW-1185">Reference proteome</keyword>
<sequence>MSALMAGKVAVVTGAGRGIGRAVAHEFARAGAAVVVNNRSPEPADTVAAEIVAMGGQAVAHSGDVADFAVAAGLIAMAVERFGRLDALVNNAGALRDRMLVNMTEEDWDEAVRINLRGTFAPLQAAARHWRAAGTGGAILNMSSEAGLYHNVGQANYGAAKAAVLNLTVSAAVEFARYGITVNAIAPVAATRMSEHLIPAENRRAGQFDRYEPETIALPIVWLASERARAITGRAYDIHGDRIYVAESWRRGPTIETALPWTVETLGDDLLRLHREAQPNCGLSGIPGPVPG</sequence>
<dbReference type="SMART" id="SM00822">
    <property type="entry name" value="PKS_KR"/>
    <property type="match status" value="1"/>
</dbReference>
<dbReference type="InterPro" id="IPR020904">
    <property type="entry name" value="Sc_DH/Rdtase_CS"/>
</dbReference>
<dbReference type="Gene3D" id="3.40.50.720">
    <property type="entry name" value="NAD(P)-binding Rossmann-like Domain"/>
    <property type="match status" value="1"/>
</dbReference>
<dbReference type="PANTHER" id="PTHR45024">
    <property type="entry name" value="DEHYDROGENASES, SHORT CHAIN"/>
    <property type="match status" value="1"/>
</dbReference>
<dbReference type="InterPro" id="IPR057326">
    <property type="entry name" value="KR_dom"/>
</dbReference>
<dbReference type="InterPro" id="IPR051687">
    <property type="entry name" value="Peroxisomal_Beta-Oxidation"/>
</dbReference>
<reference evidence="6" key="1">
    <citation type="journal article" date="2019" name="Int. J. Syst. Evol. Microbiol.">
        <title>The Global Catalogue of Microorganisms (GCM) 10K type strain sequencing project: providing services to taxonomists for standard genome sequencing and annotation.</title>
        <authorList>
            <consortium name="The Broad Institute Genomics Platform"/>
            <consortium name="The Broad Institute Genome Sequencing Center for Infectious Disease"/>
            <person name="Wu L."/>
            <person name="Ma J."/>
        </authorList>
    </citation>
    <scope>NUCLEOTIDE SEQUENCE [LARGE SCALE GENOMIC DNA]</scope>
    <source>
        <strain evidence="6">KCTC 42984</strain>
    </source>
</reference>
<dbReference type="SUPFAM" id="SSF51735">
    <property type="entry name" value="NAD(P)-binding Rossmann-fold domains"/>
    <property type="match status" value="1"/>
</dbReference>
<keyword evidence="2" id="KW-0560">Oxidoreductase</keyword>
<evidence type="ECO:0000259" key="4">
    <source>
        <dbReference type="SMART" id="SM00822"/>
    </source>
</evidence>
<dbReference type="Pfam" id="PF00106">
    <property type="entry name" value="adh_short"/>
    <property type="match status" value="1"/>
</dbReference>
<protein>
    <submittedName>
        <fullName evidence="5">SDR family NAD(P)-dependent oxidoreductase</fullName>
    </submittedName>
</protein>
<proteinExistence type="inferred from homology"/>
<dbReference type="PRINTS" id="PR00080">
    <property type="entry name" value="SDRFAMILY"/>
</dbReference>
<dbReference type="EMBL" id="JBHRTQ010000001">
    <property type="protein sequence ID" value="MFC3172643.1"/>
    <property type="molecule type" value="Genomic_DNA"/>
</dbReference>
<organism evidence="5 6">
    <name type="scientific">Novosphingobium bradum</name>
    <dbReference type="NCBI Taxonomy" id="1737444"/>
    <lineage>
        <taxon>Bacteria</taxon>
        <taxon>Pseudomonadati</taxon>
        <taxon>Pseudomonadota</taxon>
        <taxon>Alphaproteobacteria</taxon>
        <taxon>Sphingomonadales</taxon>
        <taxon>Sphingomonadaceae</taxon>
        <taxon>Novosphingobium</taxon>
    </lineage>
</organism>
<dbReference type="PRINTS" id="PR00081">
    <property type="entry name" value="GDHRDH"/>
</dbReference>
<evidence type="ECO:0000313" key="6">
    <source>
        <dbReference type="Proteomes" id="UP001595604"/>
    </source>
</evidence>
<dbReference type="PANTHER" id="PTHR45024:SF2">
    <property type="entry name" value="SCP2 DOMAIN-CONTAINING PROTEIN"/>
    <property type="match status" value="1"/>
</dbReference>